<keyword evidence="4 5" id="KW-0472">Membrane</keyword>
<keyword evidence="1" id="KW-1003">Cell membrane</keyword>
<reference evidence="7 8" key="1">
    <citation type="submission" date="2016-11" db="EMBL/GenBank/DDBJ databases">
        <authorList>
            <person name="Jaros S."/>
            <person name="Januszkiewicz K."/>
            <person name="Wedrychowicz H."/>
        </authorList>
    </citation>
    <scope>NUCLEOTIDE SEQUENCE [LARGE SCALE GENOMIC DNA]</scope>
    <source>
        <strain evidence="7 8">DSM 21986</strain>
    </source>
</reference>
<evidence type="ECO:0000313" key="7">
    <source>
        <dbReference type="EMBL" id="SHF97022.1"/>
    </source>
</evidence>
<feature type="transmembrane region" description="Helical" evidence="5">
    <location>
        <begin position="6"/>
        <end position="25"/>
    </location>
</feature>
<dbReference type="Pfam" id="PF00092">
    <property type="entry name" value="VWA"/>
    <property type="match status" value="1"/>
</dbReference>
<keyword evidence="3 5" id="KW-1133">Transmembrane helix</keyword>
<keyword evidence="2 5" id="KW-0812">Transmembrane</keyword>
<evidence type="ECO:0000256" key="1">
    <source>
        <dbReference type="ARBA" id="ARBA00022475"/>
    </source>
</evidence>
<sequence>MIWQQSLYLWLLLIIPLLIGLTYWYNRRLDERRKSYFGEQLLQKLRKGFWPLGKRIRHICLYVGLALLIIAAAGPKVGTEVREVKRQGVDLLVALDLSASMNAEDVKPSRLEKAKYEITRMVEKLQGDRVGLIVFTGEAYLQSPMTLDYSALRLFLNIAETDQMPTSSTDFSAAMETAAEAFDSGDGEEQSSGAAKVLMIISDGENHGDDYSSALEQLREQNVSIYTLGLGTESGSTIPLYDDSGSLMGYKRGEDGKVVNTHLEAEVLRSIANEGDGEYYEIRSGSSGIDAFLGRLDELQQGEFASQEYADFKNQFQWLAGFGLLFVIVGITFPYYTAKES</sequence>
<dbReference type="PROSITE" id="PS50234">
    <property type="entry name" value="VWFA"/>
    <property type="match status" value="1"/>
</dbReference>
<feature type="transmembrane region" description="Helical" evidence="5">
    <location>
        <begin position="56"/>
        <end position="74"/>
    </location>
</feature>
<evidence type="ECO:0000259" key="6">
    <source>
        <dbReference type="PROSITE" id="PS50234"/>
    </source>
</evidence>
<keyword evidence="8" id="KW-1185">Reference proteome</keyword>
<feature type="transmembrane region" description="Helical" evidence="5">
    <location>
        <begin position="316"/>
        <end position="336"/>
    </location>
</feature>
<dbReference type="EMBL" id="FQUS01000016">
    <property type="protein sequence ID" value="SHF97022.1"/>
    <property type="molecule type" value="Genomic_DNA"/>
</dbReference>
<organism evidence="7 8">
    <name type="scientific">Fodinibius roseus</name>
    <dbReference type="NCBI Taxonomy" id="1194090"/>
    <lineage>
        <taxon>Bacteria</taxon>
        <taxon>Pseudomonadati</taxon>
        <taxon>Balneolota</taxon>
        <taxon>Balneolia</taxon>
        <taxon>Balneolales</taxon>
        <taxon>Balneolaceae</taxon>
        <taxon>Fodinibius</taxon>
    </lineage>
</organism>
<name>A0A1M5G0R1_9BACT</name>
<feature type="domain" description="VWFA" evidence="6">
    <location>
        <begin position="90"/>
        <end position="296"/>
    </location>
</feature>
<dbReference type="RefSeq" id="WP_073065883.1">
    <property type="nucleotide sequence ID" value="NZ_FQUS01000016.1"/>
</dbReference>
<protein>
    <submittedName>
        <fullName evidence="7">Ca-activated chloride channel family protein</fullName>
    </submittedName>
</protein>
<evidence type="ECO:0000256" key="3">
    <source>
        <dbReference type="ARBA" id="ARBA00022989"/>
    </source>
</evidence>
<dbReference type="PANTHER" id="PTHR22550:SF5">
    <property type="entry name" value="LEUCINE ZIPPER PROTEIN 4"/>
    <property type="match status" value="1"/>
</dbReference>
<dbReference type="InterPro" id="IPR050768">
    <property type="entry name" value="UPF0353/GerABKA_families"/>
</dbReference>
<dbReference type="STRING" id="1194090.SAMN05443144_11636"/>
<evidence type="ECO:0000313" key="8">
    <source>
        <dbReference type="Proteomes" id="UP000184041"/>
    </source>
</evidence>
<evidence type="ECO:0000256" key="4">
    <source>
        <dbReference type="ARBA" id="ARBA00023136"/>
    </source>
</evidence>
<evidence type="ECO:0000256" key="5">
    <source>
        <dbReference type="SAM" id="Phobius"/>
    </source>
</evidence>
<dbReference type="Gene3D" id="3.40.50.410">
    <property type="entry name" value="von Willebrand factor, type A domain"/>
    <property type="match status" value="1"/>
</dbReference>
<accession>A0A1M5G0R1</accession>
<dbReference type="InterPro" id="IPR002035">
    <property type="entry name" value="VWF_A"/>
</dbReference>
<dbReference type="SMART" id="SM00327">
    <property type="entry name" value="VWA"/>
    <property type="match status" value="1"/>
</dbReference>
<proteinExistence type="predicted"/>
<dbReference type="OrthoDB" id="6206554at2"/>
<dbReference type="Proteomes" id="UP000184041">
    <property type="component" value="Unassembled WGS sequence"/>
</dbReference>
<dbReference type="PANTHER" id="PTHR22550">
    <property type="entry name" value="SPORE GERMINATION PROTEIN"/>
    <property type="match status" value="1"/>
</dbReference>
<dbReference type="InterPro" id="IPR036465">
    <property type="entry name" value="vWFA_dom_sf"/>
</dbReference>
<dbReference type="SUPFAM" id="SSF53300">
    <property type="entry name" value="vWA-like"/>
    <property type="match status" value="1"/>
</dbReference>
<evidence type="ECO:0000256" key="2">
    <source>
        <dbReference type="ARBA" id="ARBA00022692"/>
    </source>
</evidence>
<dbReference type="AlphaFoldDB" id="A0A1M5G0R1"/>
<gene>
    <name evidence="7" type="ORF">SAMN05443144_11636</name>
</gene>